<gene>
    <name evidence="2" type="ORF">FOL46_007482</name>
    <name evidence="1" type="ORF">FOZ61_010245</name>
</gene>
<evidence type="ECO:0000313" key="2">
    <source>
        <dbReference type="EMBL" id="KAF4673322.1"/>
    </source>
</evidence>
<protein>
    <submittedName>
        <fullName evidence="2">Uncharacterized protein</fullName>
    </submittedName>
</protein>
<dbReference type="EMBL" id="JABAHT010000081">
    <property type="protein sequence ID" value="KAF4666037.1"/>
    <property type="molecule type" value="Genomic_DNA"/>
</dbReference>
<evidence type="ECO:0000313" key="3">
    <source>
        <dbReference type="Proteomes" id="UP000570595"/>
    </source>
</evidence>
<dbReference type="AlphaFoldDB" id="A0A7J6MP25"/>
<reference evidence="3 4" key="1">
    <citation type="submission" date="2020-04" db="EMBL/GenBank/DDBJ databases">
        <title>Perkinsus olseni comparative genomics.</title>
        <authorList>
            <person name="Bogema D.R."/>
        </authorList>
    </citation>
    <scope>NUCLEOTIDE SEQUENCE [LARGE SCALE GENOMIC DNA]</scope>
    <source>
        <strain evidence="1">ATCC PRA-179</strain>
        <strain evidence="2">ATCC PRA-31</strain>
    </source>
</reference>
<proteinExistence type="predicted"/>
<evidence type="ECO:0000313" key="4">
    <source>
        <dbReference type="Proteomes" id="UP000572268"/>
    </source>
</evidence>
<dbReference type="Proteomes" id="UP000572268">
    <property type="component" value="Unassembled WGS sequence"/>
</dbReference>
<name>A0A7J6MP25_PEROL</name>
<organism evidence="2 4">
    <name type="scientific">Perkinsus olseni</name>
    <name type="common">Perkinsus atlanticus</name>
    <dbReference type="NCBI Taxonomy" id="32597"/>
    <lineage>
        <taxon>Eukaryota</taxon>
        <taxon>Sar</taxon>
        <taxon>Alveolata</taxon>
        <taxon>Perkinsozoa</taxon>
        <taxon>Perkinsea</taxon>
        <taxon>Perkinsida</taxon>
        <taxon>Perkinsidae</taxon>
        <taxon>Perkinsus</taxon>
    </lineage>
</organism>
<comment type="caution">
    <text evidence="2">The sequence shown here is derived from an EMBL/GenBank/DDBJ whole genome shotgun (WGS) entry which is preliminary data.</text>
</comment>
<dbReference type="EMBL" id="JABANN010000053">
    <property type="protein sequence ID" value="KAF4673322.1"/>
    <property type="molecule type" value="Genomic_DNA"/>
</dbReference>
<sequence>MATIVDGQGSLRASMMSVMKLCTYLFGYLAATHLTDAVVRKEEKEIIGFMSPIKQINNNFIAEQTAAPTDQLYGPILPDGSCPTIHGIKQLPSHVANYSVCGPACQGQEACPAAPASGQPYCLGTPNGTKETYSCHVDCFNKGALRLLLRQRGVAPLVVPRGALRARHSASFSMDGNP</sequence>
<evidence type="ECO:0000313" key="1">
    <source>
        <dbReference type="EMBL" id="KAF4666037.1"/>
    </source>
</evidence>
<dbReference type="Proteomes" id="UP000570595">
    <property type="component" value="Unassembled WGS sequence"/>
</dbReference>
<dbReference type="OrthoDB" id="10328197at2759"/>
<accession>A0A7J6MP25</accession>